<keyword evidence="3" id="KW-1185">Reference proteome</keyword>
<protein>
    <submittedName>
        <fullName evidence="2">Transposase, IS4 family protein</fullName>
    </submittedName>
</protein>
<name>A0A158DZ94_9BURK</name>
<reference evidence="3" key="1">
    <citation type="submission" date="2016-01" db="EMBL/GenBank/DDBJ databases">
        <authorList>
            <person name="Peeters Charlotte."/>
        </authorList>
    </citation>
    <scope>NUCLEOTIDE SEQUENCE [LARGE SCALE GENOMIC DNA]</scope>
</reference>
<dbReference type="AlphaFoldDB" id="A0A158DZ94"/>
<proteinExistence type="predicted"/>
<dbReference type="Proteomes" id="UP000054624">
    <property type="component" value="Unassembled WGS sequence"/>
</dbReference>
<accession>A0A158DZ94</accession>
<dbReference type="EMBL" id="FCOI02000068">
    <property type="protein sequence ID" value="SAK99526.1"/>
    <property type="molecule type" value="Genomic_DNA"/>
</dbReference>
<dbReference type="STRING" id="1777137.AWB76_07735"/>
<evidence type="ECO:0000313" key="2">
    <source>
        <dbReference type="EMBL" id="SAK99526.1"/>
    </source>
</evidence>
<sequence length="38" mass="4082">MLKAGLAVDATLIAVPSPTRNGSDTRDPETLWTQKGRN</sequence>
<organism evidence="2 3">
    <name type="scientific">Caballeronia temeraria</name>
    <dbReference type="NCBI Taxonomy" id="1777137"/>
    <lineage>
        <taxon>Bacteria</taxon>
        <taxon>Pseudomonadati</taxon>
        <taxon>Pseudomonadota</taxon>
        <taxon>Betaproteobacteria</taxon>
        <taxon>Burkholderiales</taxon>
        <taxon>Burkholderiaceae</taxon>
        <taxon>Caballeronia</taxon>
    </lineage>
</organism>
<evidence type="ECO:0000256" key="1">
    <source>
        <dbReference type="SAM" id="MobiDB-lite"/>
    </source>
</evidence>
<gene>
    <name evidence="2" type="ORF">AWB76_07735</name>
</gene>
<evidence type="ECO:0000313" key="3">
    <source>
        <dbReference type="Proteomes" id="UP000054624"/>
    </source>
</evidence>
<feature type="region of interest" description="Disordered" evidence="1">
    <location>
        <begin position="15"/>
        <end position="38"/>
    </location>
</feature>